<evidence type="ECO:0000313" key="13">
    <source>
        <dbReference type="EMBL" id="RKQ13440.1"/>
    </source>
</evidence>
<dbReference type="GO" id="GO:0005886">
    <property type="term" value="C:plasma membrane"/>
    <property type="evidence" value="ECO:0007669"/>
    <property type="project" value="UniProtKB-SubCell"/>
</dbReference>
<evidence type="ECO:0000256" key="9">
    <source>
        <dbReference type="ARBA" id="ARBA00023163"/>
    </source>
</evidence>
<dbReference type="InterPro" id="IPR050922">
    <property type="entry name" value="LytR/CpsA/Psr_CW_biosynth"/>
</dbReference>
<evidence type="ECO:0000259" key="12">
    <source>
        <dbReference type="Pfam" id="PF03816"/>
    </source>
</evidence>
<dbReference type="Proteomes" id="UP000272238">
    <property type="component" value="Unassembled WGS sequence"/>
</dbReference>
<dbReference type="InterPro" id="IPR004474">
    <property type="entry name" value="LytR_CpsA_psr"/>
</dbReference>
<organism evidence="13 14">
    <name type="scientific">Ureibacillus endophyticus</name>
    <dbReference type="NCBI Taxonomy" id="1978490"/>
    <lineage>
        <taxon>Bacteria</taxon>
        <taxon>Bacillati</taxon>
        <taxon>Bacillota</taxon>
        <taxon>Bacilli</taxon>
        <taxon>Bacillales</taxon>
        <taxon>Caryophanaceae</taxon>
        <taxon>Ureibacillus</taxon>
    </lineage>
</organism>
<evidence type="ECO:0000256" key="7">
    <source>
        <dbReference type="ARBA" id="ARBA00023015"/>
    </source>
</evidence>
<evidence type="ECO:0000256" key="3">
    <source>
        <dbReference type="ARBA" id="ARBA00022475"/>
    </source>
</evidence>
<keyword evidence="6" id="KW-1133">Transmembrane helix</keyword>
<evidence type="ECO:0000256" key="6">
    <source>
        <dbReference type="ARBA" id="ARBA00022989"/>
    </source>
</evidence>
<evidence type="ECO:0000256" key="1">
    <source>
        <dbReference type="ARBA" id="ARBA00004401"/>
    </source>
</evidence>
<evidence type="ECO:0000313" key="14">
    <source>
        <dbReference type="Proteomes" id="UP000272238"/>
    </source>
</evidence>
<dbReference type="AlphaFoldDB" id="A0A494YTL6"/>
<comment type="subcellular location">
    <subcellularLocation>
        <location evidence="1">Cell membrane</location>
        <topology evidence="1">Single-pass type II membrane protein</topology>
    </subcellularLocation>
</comment>
<evidence type="ECO:0000256" key="8">
    <source>
        <dbReference type="ARBA" id="ARBA00023136"/>
    </source>
</evidence>
<comment type="caution">
    <text evidence="13">The sequence shown here is derived from an EMBL/GenBank/DDBJ whole genome shotgun (WGS) entry which is preliminary data.</text>
</comment>
<dbReference type="NCBIfam" id="TIGR00350">
    <property type="entry name" value="lytR_cpsA_psr"/>
    <property type="match status" value="1"/>
</dbReference>
<dbReference type="Pfam" id="PF03816">
    <property type="entry name" value="LytR_cpsA_psr"/>
    <property type="match status" value="1"/>
</dbReference>
<keyword evidence="5" id="KW-0735">Signal-anchor</keyword>
<name>A0A494YTL6_9BACL</name>
<dbReference type="Gene3D" id="3.40.630.190">
    <property type="entry name" value="LCP protein"/>
    <property type="match status" value="1"/>
</dbReference>
<evidence type="ECO:0000256" key="10">
    <source>
        <dbReference type="ARBA" id="ARBA00037178"/>
    </source>
</evidence>
<protein>
    <recommendedName>
        <fullName evidence="11">Regulatory protein MsrR</fullName>
    </recommendedName>
</protein>
<dbReference type="PANTHER" id="PTHR33392">
    <property type="entry name" value="POLYISOPRENYL-TEICHOIC ACID--PEPTIDOGLYCAN TEICHOIC ACID TRANSFERASE TAGU"/>
    <property type="match status" value="1"/>
</dbReference>
<evidence type="ECO:0000256" key="5">
    <source>
        <dbReference type="ARBA" id="ARBA00022968"/>
    </source>
</evidence>
<evidence type="ECO:0000256" key="11">
    <source>
        <dbReference type="ARBA" id="ARBA00040752"/>
    </source>
</evidence>
<proteinExistence type="inferred from homology"/>
<dbReference type="RefSeq" id="WP_121215830.1">
    <property type="nucleotide sequence ID" value="NZ_JAMYWW010000001.1"/>
</dbReference>
<reference evidence="13 14" key="1">
    <citation type="journal article" date="2016" name="Antonie Van Leeuwenhoek">
        <title>Lysinibacillus endophyticus sp. nov., an indole-3-acetic acid producing endophytic bacterium isolated from corn root (Zea mays cv. Xinken-5).</title>
        <authorList>
            <person name="Yu J."/>
            <person name="Guan X."/>
            <person name="Liu C."/>
            <person name="Xiang W."/>
            <person name="Yu Z."/>
            <person name="Liu X."/>
            <person name="Wang G."/>
        </authorList>
    </citation>
    <scope>NUCLEOTIDE SEQUENCE [LARGE SCALE GENOMIC DNA]</scope>
    <source>
        <strain evidence="13 14">DSM 100506</strain>
    </source>
</reference>
<dbReference type="OrthoDB" id="9782542at2"/>
<gene>
    <name evidence="13" type="ORF">D8M03_16165</name>
</gene>
<keyword evidence="14" id="KW-1185">Reference proteome</keyword>
<dbReference type="EMBL" id="RBZN01000064">
    <property type="protein sequence ID" value="RKQ13440.1"/>
    <property type="molecule type" value="Genomic_DNA"/>
</dbReference>
<keyword evidence="3" id="KW-1003">Cell membrane</keyword>
<comment type="similarity">
    <text evidence="2">Belongs to the LytR/CpsA/Psr (LCP) family.</text>
</comment>
<accession>A0A494YTL6</accession>
<comment type="function">
    <text evidence="10">Involved in SarA attenuation. Affects resistance to oxacillin and teicoplanin, as well as the synthesis of virulence factors.</text>
</comment>
<keyword evidence="9" id="KW-0804">Transcription</keyword>
<evidence type="ECO:0000256" key="2">
    <source>
        <dbReference type="ARBA" id="ARBA00006068"/>
    </source>
</evidence>
<dbReference type="PANTHER" id="PTHR33392:SF8">
    <property type="entry name" value="REGULATORY PROTEIN MSRR"/>
    <property type="match status" value="1"/>
</dbReference>
<sequence length="321" mass="36674">MKEDQNLVTRQKRTKKRKMRKRRIIFLILFVLIVGATTFSFVQYRSGLKLAKKSEQPIKEEEIEFVADEKTEKITNYLIIGIDTRGEEQSRSDTMMVLSWNKEKKSLKLVSFMRDIYADIPGYESYKLNTAYYLGGVQLLKDTLNNMFEVPIHHYAIIDFKSFESLIDILAPNGIEIDVDRDMSANIGVSLKQGVQKLNGKELLGYARFRYDAKSDFGRVERQQKVIEALKDELLSPSNIPNLPKLVGAAQGYITSDLSTNEELKTVLGVVAGGNMEIEKFRIPVDGTYTTAKYSHAGEVLEIDVEANKQQLHEFLQLEEE</sequence>
<feature type="domain" description="Cell envelope-related transcriptional attenuator" evidence="12">
    <location>
        <begin position="91"/>
        <end position="234"/>
    </location>
</feature>
<keyword evidence="7" id="KW-0805">Transcription regulation</keyword>
<evidence type="ECO:0000256" key="4">
    <source>
        <dbReference type="ARBA" id="ARBA00022692"/>
    </source>
</evidence>
<keyword evidence="8" id="KW-0472">Membrane</keyword>
<keyword evidence="4" id="KW-0812">Transmembrane</keyword>